<dbReference type="Proteomes" id="UP001152320">
    <property type="component" value="Chromosome 13"/>
</dbReference>
<dbReference type="OrthoDB" id="6598889at2759"/>
<name>A0A9Q1H3K7_HOLLE</name>
<gene>
    <name evidence="1" type="ORF">HOLleu_27918</name>
</gene>
<proteinExistence type="predicted"/>
<evidence type="ECO:0000313" key="1">
    <source>
        <dbReference type="EMBL" id="KAJ8031245.1"/>
    </source>
</evidence>
<protein>
    <submittedName>
        <fullName evidence="1">Uncharacterized protein</fullName>
    </submittedName>
</protein>
<organism evidence="1 2">
    <name type="scientific">Holothuria leucospilota</name>
    <name type="common">Black long sea cucumber</name>
    <name type="synonym">Mertensiothuria leucospilota</name>
    <dbReference type="NCBI Taxonomy" id="206669"/>
    <lineage>
        <taxon>Eukaryota</taxon>
        <taxon>Metazoa</taxon>
        <taxon>Echinodermata</taxon>
        <taxon>Eleutherozoa</taxon>
        <taxon>Echinozoa</taxon>
        <taxon>Holothuroidea</taxon>
        <taxon>Aspidochirotacea</taxon>
        <taxon>Aspidochirotida</taxon>
        <taxon>Holothuriidae</taxon>
        <taxon>Holothuria</taxon>
    </lineage>
</organism>
<accession>A0A9Q1H3K7</accession>
<dbReference type="PANTHER" id="PTHR31751">
    <property type="entry name" value="SI:CH211-108C17.2-RELATED-RELATED"/>
    <property type="match status" value="1"/>
</dbReference>
<evidence type="ECO:0000313" key="2">
    <source>
        <dbReference type="Proteomes" id="UP001152320"/>
    </source>
</evidence>
<keyword evidence="2" id="KW-1185">Reference proteome</keyword>
<comment type="caution">
    <text evidence="1">The sequence shown here is derived from an EMBL/GenBank/DDBJ whole genome shotgun (WGS) entry which is preliminary data.</text>
</comment>
<sequence>MEKVGFRTCLNRVREKCIKVEMVATDWHAGIRKVMRSEYPDIDHDFDVFNFAKSIKKKLLAKAKKMARAKKKDVEDLSRWIQAISNHLWW</sequence>
<dbReference type="EMBL" id="JAIZAY010000013">
    <property type="protein sequence ID" value="KAJ8031245.1"/>
    <property type="molecule type" value="Genomic_DNA"/>
</dbReference>
<reference evidence="1" key="1">
    <citation type="submission" date="2021-10" db="EMBL/GenBank/DDBJ databases">
        <title>Tropical sea cucumber genome reveals ecological adaptation and Cuvierian tubules defense mechanism.</title>
        <authorList>
            <person name="Chen T."/>
        </authorList>
    </citation>
    <scope>NUCLEOTIDE SEQUENCE</scope>
    <source>
        <strain evidence="1">Nanhai2018</strain>
        <tissue evidence="1">Muscle</tissue>
    </source>
</reference>
<dbReference type="PANTHER" id="PTHR31751:SF42">
    <property type="entry name" value="PROTEIN CBG10204"/>
    <property type="match status" value="1"/>
</dbReference>
<dbReference type="AlphaFoldDB" id="A0A9Q1H3K7"/>